<keyword evidence="2" id="KW-1185">Reference proteome</keyword>
<organism evidence="1 2">
    <name type="scientific">Candidatus Nitrosocosmicus oleophilus</name>
    <dbReference type="NCBI Taxonomy" id="1353260"/>
    <lineage>
        <taxon>Archaea</taxon>
        <taxon>Nitrososphaerota</taxon>
        <taxon>Nitrososphaeria</taxon>
        <taxon>Nitrososphaerales</taxon>
        <taxon>Nitrososphaeraceae</taxon>
        <taxon>Candidatus Nitrosocosmicus</taxon>
    </lineage>
</organism>
<dbReference type="GeneID" id="300401153"/>
<name>A0A654M516_9ARCH</name>
<evidence type="ECO:0000313" key="1">
    <source>
        <dbReference type="EMBL" id="ALI37649.1"/>
    </source>
</evidence>
<gene>
    <name evidence="1" type="ORF">NMY3_03467</name>
</gene>
<dbReference type="RefSeq" id="WP_196816682.1">
    <property type="nucleotide sequence ID" value="NZ_CP012850.1"/>
</dbReference>
<sequence>MEEFEEYFPGFMAFVDCTEQPIPRPSKNKKKRRLFYSGKKRMHTVKICTH</sequence>
<accession>A0A654M516</accession>
<proteinExistence type="predicted"/>
<dbReference type="KEGG" id="taa:NMY3_03467"/>
<dbReference type="Proteomes" id="UP000058925">
    <property type="component" value="Chromosome"/>
</dbReference>
<reference evidence="2" key="1">
    <citation type="submission" date="2015-10" db="EMBL/GenBank/DDBJ databases">
        <title>Niche specialization of a soil ammonia-oxidizing archaeon, Candidatus Nitrosocosmicus oleophilus.</title>
        <authorList>
            <person name="Jung M.-Y."/>
            <person name="Rhee S.-K."/>
        </authorList>
    </citation>
    <scope>NUCLEOTIDE SEQUENCE [LARGE SCALE GENOMIC DNA]</scope>
    <source>
        <strain evidence="2">MY3</strain>
    </source>
</reference>
<dbReference type="AlphaFoldDB" id="A0A654M516"/>
<dbReference type="EMBL" id="CP012850">
    <property type="protein sequence ID" value="ALI37649.1"/>
    <property type="molecule type" value="Genomic_DNA"/>
</dbReference>
<protein>
    <submittedName>
        <fullName evidence="1">Uncharacterized protein</fullName>
    </submittedName>
</protein>
<evidence type="ECO:0000313" key="2">
    <source>
        <dbReference type="Proteomes" id="UP000058925"/>
    </source>
</evidence>